<dbReference type="Proteomes" id="UP001595555">
    <property type="component" value="Unassembled WGS sequence"/>
</dbReference>
<comment type="caution">
    <text evidence="1">The sequence shown here is derived from an EMBL/GenBank/DDBJ whole genome shotgun (WGS) entry which is preliminary data.</text>
</comment>
<sequence length="72" mass="8275">MKSFHDFNIYGYGVNCGRREITLKLKQHHDSESGNVILRGVIGHRFENALEGNIVLSIEEYEPLQFHALEGF</sequence>
<proteinExistence type="predicted"/>
<dbReference type="RefSeq" id="WP_378115053.1">
    <property type="nucleotide sequence ID" value="NZ_JBHRTF010000001.1"/>
</dbReference>
<evidence type="ECO:0000313" key="2">
    <source>
        <dbReference type="Proteomes" id="UP001595555"/>
    </source>
</evidence>
<accession>A0ABV7FC36</accession>
<evidence type="ECO:0000313" key="1">
    <source>
        <dbReference type="EMBL" id="MFC3114063.1"/>
    </source>
</evidence>
<protein>
    <submittedName>
        <fullName evidence="1">Uncharacterized protein</fullName>
    </submittedName>
</protein>
<dbReference type="EMBL" id="JBHRTF010000001">
    <property type="protein sequence ID" value="MFC3114063.1"/>
    <property type="molecule type" value="Genomic_DNA"/>
</dbReference>
<organism evidence="1 2">
    <name type="scientific">Cellvibrio fontiphilus</name>
    <dbReference type="NCBI Taxonomy" id="1815559"/>
    <lineage>
        <taxon>Bacteria</taxon>
        <taxon>Pseudomonadati</taxon>
        <taxon>Pseudomonadota</taxon>
        <taxon>Gammaproteobacteria</taxon>
        <taxon>Cellvibrionales</taxon>
        <taxon>Cellvibrionaceae</taxon>
        <taxon>Cellvibrio</taxon>
    </lineage>
</organism>
<gene>
    <name evidence="1" type="ORF">ACFODX_00745</name>
</gene>
<reference evidence="2" key="1">
    <citation type="journal article" date="2019" name="Int. J. Syst. Evol. Microbiol.">
        <title>The Global Catalogue of Microorganisms (GCM) 10K type strain sequencing project: providing services to taxonomists for standard genome sequencing and annotation.</title>
        <authorList>
            <consortium name="The Broad Institute Genomics Platform"/>
            <consortium name="The Broad Institute Genome Sequencing Center for Infectious Disease"/>
            <person name="Wu L."/>
            <person name="Ma J."/>
        </authorList>
    </citation>
    <scope>NUCLEOTIDE SEQUENCE [LARGE SCALE GENOMIC DNA]</scope>
    <source>
        <strain evidence="2">KCTC 52237</strain>
    </source>
</reference>
<keyword evidence="2" id="KW-1185">Reference proteome</keyword>
<name>A0ABV7FC36_9GAMM</name>